<gene>
    <name evidence="14" type="ORF">SAMN04488087_0653</name>
</gene>
<evidence type="ECO:0000256" key="3">
    <source>
        <dbReference type="ARBA" id="ARBA00022692"/>
    </source>
</evidence>
<dbReference type="AlphaFoldDB" id="A0A1M6QK27"/>
<keyword evidence="15" id="KW-1185">Reference proteome</keyword>
<dbReference type="UniPathway" id="UPA00796">
    <property type="reaction ID" value="UER00771"/>
</dbReference>
<dbReference type="GO" id="GO:0070403">
    <property type="term" value="F:NAD+ binding"/>
    <property type="evidence" value="ECO:0007669"/>
    <property type="project" value="InterPro"/>
</dbReference>
<dbReference type="PANTHER" id="PTHR43078:SF6">
    <property type="entry name" value="UDP-GLUCURONIC ACID DECARBOXYLASE 1"/>
    <property type="match status" value="1"/>
</dbReference>
<dbReference type="RefSeq" id="WP_072714493.1">
    <property type="nucleotide sequence ID" value="NZ_FRAU01000001.1"/>
</dbReference>
<evidence type="ECO:0000256" key="8">
    <source>
        <dbReference type="ARBA" id="ARBA00023034"/>
    </source>
</evidence>
<evidence type="ECO:0000256" key="5">
    <source>
        <dbReference type="ARBA" id="ARBA00022968"/>
    </source>
</evidence>
<dbReference type="InterPro" id="IPR036291">
    <property type="entry name" value="NAD(P)-bd_dom_sf"/>
</dbReference>
<dbReference type="EMBL" id="FRAU01000001">
    <property type="protein sequence ID" value="SHK20528.1"/>
    <property type="molecule type" value="Genomic_DNA"/>
</dbReference>
<name>A0A1M6QK27_9BACT</name>
<accession>A0A1M6QK27</accession>
<evidence type="ECO:0000313" key="14">
    <source>
        <dbReference type="EMBL" id="SHK20528.1"/>
    </source>
</evidence>
<evidence type="ECO:0000256" key="1">
    <source>
        <dbReference type="ARBA" id="ARBA00001911"/>
    </source>
</evidence>
<feature type="domain" description="NAD-dependent epimerase/dehydratase" evidence="13">
    <location>
        <begin position="8"/>
        <end position="242"/>
    </location>
</feature>
<evidence type="ECO:0000256" key="2">
    <source>
        <dbReference type="ARBA" id="ARBA00004323"/>
    </source>
</evidence>
<evidence type="ECO:0000256" key="6">
    <source>
        <dbReference type="ARBA" id="ARBA00022989"/>
    </source>
</evidence>
<keyword evidence="10" id="KW-0325">Glycoprotein</keyword>
<evidence type="ECO:0000256" key="4">
    <source>
        <dbReference type="ARBA" id="ARBA00022793"/>
    </source>
</evidence>
<dbReference type="Proteomes" id="UP000185812">
    <property type="component" value="Unassembled WGS sequence"/>
</dbReference>
<comment type="cofactor">
    <cofactor evidence="1">
        <name>NAD(+)</name>
        <dbReference type="ChEBI" id="CHEBI:57540"/>
    </cofactor>
</comment>
<dbReference type="Gene3D" id="3.40.50.720">
    <property type="entry name" value="NAD(P)-binding Rossmann-like Domain"/>
    <property type="match status" value="1"/>
</dbReference>
<keyword evidence="4" id="KW-0210">Decarboxylase</keyword>
<comment type="subcellular location">
    <subcellularLocation>
        <location evidence="2">Golgi apparatus membrane</location>
        <topology evidence="2">Single-pass type II membrane protein</topology>
    </subcellularLocation>
    <subcellularLocation>
        <location evidence="12">Golgi apparatus</location>
        <location evidence="12">Golgi stack membrane</location>
    </subcellularLocation>
</comment>
<keyword evidence="3" id="KW-0812">Transmembrane</keyword>
<keyword evidence="5" id="KW-0735">Signal-anchor</keyword>
<proteinExistence type="predicted"/>
<evidence type="ECO:0000256" key="7">
    <source>
        <dbReference type="ARBA" id="ARBA00023027"/>
    </source>
</evidence>
<evidence type="ECO:0000313" key="15">
    <source>
        <dbReference type="Proteomes" id="UP000185812"/>
    </source>
</evidence>
<evidence type="ECO:0000256" key="12">
    <source>
        <dbReference type="ARBA" id="ARBA00037859"/>
    </source>
</evidence>
<evidence type="ECO:0000256" key="10">
    <source>
        <dbReference type="ARBA" id="ARBA00023180"/>
    </source>
</evidence>
<dbReference type="GO" id="GO:0033320">
    <property type="term" value="P:UDP-D-xylose biosynthetic process"/>
    <property type="evidence" value="ECO:0007669"/>
    <property type="project" value="UniProtKB-UniPathway"/>
</dbReference>
<keyword evidence="6" id="KW-1133">Transmembrane helix</keyword>
<protein>
    <submittedName>
        <fullName evidence="14">dTDP-glucose 4,6-dehydratase</fullName>
    </submittedName>
</protein>
<keyword evidence="9" id="KW-0472">Membrane</keyword>
<dbReference type="InterPro" id="IPR044516">
    <property type="entry name" value="UXS-like"/>
</dbReference>
<dbReference type="OrthoDB" id="9810015at2"/>
<sequence>MSRPPRTLITGGAGFIGSHLCERFLAEGHEVICMDNFITGSPDNIAHLIGHERFHFIQHDVTNFIYVEGPLDYVLHFASPASPVDYLKYPIQTLKVGALGTHKALGLAKAKGARFLLASTSEVYGDPLVHPQPEDYWGNVNPVGLRGVYDEAKRFAEAMTMAYHRYHGVDVRIVRIFNTYGPRMRLDDGRALPTFMTQALKGEPLTVYGDGSQTRSFQYIDDLVEGIYRLLMSDYVGPVNIGNPEEISILEFAREIIELTGSKSEIVFKPLPADDPKVRQPDISLARRVLGWEPRVSRREGLRRTLEYFKQRLGLEAAHSS</sequence>
<evidence type="ECO:0000256" key="9">
    <source>
        <dbReference type="ARBA" id="ARBA00023136"/>
    </source>
</evidence>
<keyword evidence="8" id="KW-0333">Golgi apparatus</keyword>
<dbReference type="GO" id="GO:0042732">
    <property type="term" value="P:D-xylose metabolic process"/>
    <property type="evidence" value="ECO:0007669"/>
    <property type="project" value="InterPro"/>
</dbReference>
<keyword evidence="11" id="KW-0456">Lyase</keyword>
<dbReference type="STRING" id="633813.SAMN04488087_0653"/>
<dbReference type="SUPFAM" id="SSF51735">
    <property type="entry name" value="NAD(P)-binding Rossmann-fold domains"/>
    <property type="match status" value="1"/>
</dbReference>
<dbReference type="InterPro" id="IPR001509">
    <property type="entry name" value="Epimerase_deHydtase"/>
</dbReference>
<dbReference type="PRINTS" id="PR01713">
    <property type="entry name" value="NUCEPIMERASE"/>
</dbReference>
<reference evidence="15" key="1">
    <citation type="submission" date="2016-11" db="EMBL/GenBank/DDBJ databases">
        <authorList>
            <person name="Varghese N."/>
            <person name="Submissions S."/>
        </authorList>
    </citation>
    <scope>NUCLEOTIDE SEQUENCE [LARGE SCALE GENOMIC DNA]</scope>
    <source>
        <strain evidence="15">DSM 22212</strain>
    </source>
</reference>
<keyword evidence="7" id="KW-0520">NAD</keyword>
<dbReference type="GO" id="GO:0048040">
    <property type="term" value="F:UDP-glucuronate decarboxylase activity"/>
    <property type="evidence" value="ECO:0007669"/>
    <property type="project" value="TreeGrafter"/>
</dbReference>
<evidence type="ECO:0000256" key="11">
    <source>
        <dbReference type="ARBA" id="ARBA00023239"/>
    </source>
</evidence>
<organism evidence="14 15">
    <name type="scientific">Rhodothermus profundi</name>
    <dbReference type="NCBI Taxonomy" id="633813"/>
    <lineage>
        <taxon>Bacteria</taxon>
        <taxon>Pseudomonadati</taxon>
        <taxon>Rhodothermota</taxon>
        <taxon>Rhodothermia</taxon>
        <taxon>Rhodothermales</taxon>
        <taxon>Rhodothermaceae</taxon>
        <taxon>Rhodothermus</taxon>
    </lineage>
</organism>
<dbReference type="Pfam" id="PF01370">
    <property type="entry name" value="Epimerase"/>
    <property type="match status" value="1"/>
</dbReference>
<dbReference type="FunFam" id="3.40.50.720:FF:000065">
    <property type="entry name" value="UDP-glucuronic acid decarboxylase 1"/>
    <property type="match status" value="1"/>
</dbReference>
<evidence type="ECO:0000259" key="13">
    <source>
        <dbReference type="Pfam" id="PF01370"/>
    </source>
</evidence>
<dbReference type="GO" id="GO:0005737">
    <property type="term" value="C:cytoplasm"/>
    <property type="evidence" value="ECO:0007669"/>
    <property type="project" value="TreeGrafter"/>
</dbReference>
<dbReference type="PANTHER" id="PTHR43078">
    <property type="entry name" value="UDP-GLUCURONIC ACID DECARBOXYLASE-RELATED"/>
    <property type="match status" value="1"/>
</dbReference>
<dbReference type="CDD" id="cd05230">
    <property type="entry name" value="UGD_SDR_e"/>
    <property type="match status" value="1"/>
</dbReference>